<dbReference type="InterPro" id="IPR022342">
    <property type="entry name" value="TNFR_19"/>
</dbReference>
<dbReference type="GO" id="GO:0043123">
    <property type="term" value="P:positive regulation of canonical NF-kappaB signal transduction"/>
    <property type="evidence" value="ECO:0007669"/>
    <property type="project" value="InterPro"/>
</dbReference>
<dbReference type="AlphaFoldDB" id="A0A8T2PFV4"/>
<feature type="non-terminal residue" evidence="11">
    <location>
        <position position="1"/>
    </location>
</feature>
<dbReference type="Proteomes" id="UP000824540">
    <property type="component" value="Unassembled WGS sequence"/>
</dbReference>
<evidence type="ECO:0000256" key="1">
    <source>
        <dbReference type="ARBA" id="ARBA00004167"/>
    </source>
</evidence>
<protein>
    <submittedName>
        <fullName evidence="11">Uncharacterized protein</fullName>
    </submittedName>
</protein>
<feature type="compositionally biased region" description="Polar residues" evidence="9">
    <location>
        <begin position="182"/>
        <end position="195"/>
    </location>
</feature>
<feature type="region of interest" description="Disordered" evidence="9">
    <location>
        <begin position="163"/>
        <end position="237"/>
    </location>
</feature>
<dbReference type="GO" id="GO:0046330">
    <property type="term" value="P:positive regulation of JNK cascade"/>
    <property type="evidence" value="ECO:0007669"/>
    <property type="project" value="InterPro"/>
</dbReference>
<dbReference type="EMBL" id="JAFBMS010000011">
    <property type="protein sequence ID" value="KAG9348522.1"/>
    <property type="molecule type" value="Genomic_DNA"/>
</dbReference>
<sequence>MECIPCGDSPPPYEPHCSSRVNQVPLQSPVTSPRDVALAAVICSALASVLLALFILCVIYCKRQLLEKKPNALVRAQDGPYSGAELLCFDRRQFITRTSLSPSAGSALISSLCCDETCSLGHGPDACPFQSKGDLNDGLVNPLEGGVPGSLGLLRDSLGMDSTETRPLMQDSPRPEGPDGSQYDQGMSETDTEQSGVEGKPAGPNDHDQDHSCLMETSLHPKQPPPSSQGERGEGPH</sequence>
<evidence type="ECO:0000256" key="4">
    <source>
        <dbReference type="ARBA" id="ARBA00022989"/>
    </source>
</evidence>
<keyword evidence="4 10" id="KW-1133">Transmembrane helix</keyword>
<dbReference type="PANTHER" id="PTHR12120">
    <property type="entry name" value="TNFR-CYS DOMAIN-CONTAINING PROTEIN"/>
    <property type="match status" value="1"/>
</dbReference>
<dbReference type="OrthoDB" id="10017617at2759"/>
<comment type="subcellular location">
    <subcellularLocation>
        <location evidence="1">Membrane</location>
        <topology evidence="1">Single-pass membrane protein</topology>
    </subcellularLocation>
</comment>
<keyword evidence="2 10" id="KW-0812">Transmembrane</keyword>
<accession>A0A8T2PFV4</accession>
<evidence type="ECO:0000313" key="12">
    <source>
        <dbReference type="Proteomes" id="UP000824540"/>
    </source>
</evidence>
<evidence type="ECO:0000256" key="10">
    <source>
        <dbReference type="SAM" id="Phobius"/>
    </source>
</evidence>
<keyword evidence="7" id="KW-0675">Receptor</keyword>
<evidence type="ECO:0000256" key="7">
    <source>
        <dbReference type="ARBA" id="ARBA00023170"/>
    </source>
</evidence>
<organism evidence="11 12">
    <name type="scientific">Albula glossodonta</name>
    <name type="common">roundjaw bonefish</name>
    <dbReference type="NCBI Taxonomy" id="121402"/>
    <lineage>
        <taxon>Eukaryota</taxon>
        <taxon>Metazoa</taxon>
        <taxon>Chordata</taxon>
        <taxon>Craniata</taxon>
        <taxon>Vertebrata</taxon>
        <taxon>Euteleostomi</taxon>
        <taxon>Actinopterygii</taxon>
        <taxon>Neopterygii</taxon>
        <taxon>Teleostei</taxon>
        <taxon>Albuliformes</taxon>
        <taxon>Albulidae</taxon>
        <taxon>Albula</taxon>
    </lineage>
</organism>
<evidence type="ECO:0000313" key="11">
    <source>
        <dbReference type="EMBL" id="KAG9348522.1"/>
    </source>
</evidence>
<evidence type="ECO:0000256" key="8">
    <source>
        <dbReference type="ARBA" id="ARBA00023180"/>
    </source>
</evidence>
<keyword evidence="6" id="KW-1015">Disulfide bond</keyword>
<feature type="transmembrane region" description="Helical" evidence="10">
    <location>
        <begin position="36"/>
        <end position="61"/>
    </location>
</feature>
<evidence type="ECO:0000256" key="3">
    <source>
        <dbReference type="ARBA" id="ARBA00022737"/>
    </source>
</evidence>
<keyword evidence="5 10" id="KW-0472">Membrane</keyword>
<comment type="caution">
    <text evidence="11">The sequence shown here is derived from an EMBL/GenBank/DDBJ whole genome shotgun (WGS) entry which is preliminary data.</text>
</comment>
<reference evidence="11" key="1">
    <citation type="thesis" date="2021" institute="BYU ScholarsArchive" country="Provo, UT, USA">
        <title>Applications of and Algorithms for Genome Assembly and Genomic Analyses with an Emphasis on Marine Teleosts.</title>
        <authorList>
            <person name="Pickett B.D."/>
        </authorList>
    </citation>
    <scope>NUCLEOTIDE SEQUENCE</scope>
    <source>
        <strain evidence="11">HI-2016</strain>
    </source>
</reference>
<gene>
    <name evidence="11" type="ORF">JZ751_002258</name>
</gene>
<keyword evidence="12" id="KW-1185">Reference proteome</keyword>
<keyword evidence="3" id="KW-0677">Repeat</keyword>
<dbReference type="PRINTS" id="PR01969">
    <property type="entry name" value="TNFACTORR19"/>
</dbReference>
<evidence type="ECO:0000256" key="2">
    <source>
        <dbReference type="ARBA" id="ARBA00022692"/>
    </source>
</evidence>
<proteinExistence type="predicted"/>
<dbReference type="GO" id="GO:0038023">
    <property type="term" value="F:signaling receptor activity"/>
    <property type="evidence" value="ECO:0007669"/>
    <property type="project" value="InterPro"/>
</dbReference>
<dbReference type="InterPro" id="IPR047526">
    <property type="entry name" value="TNR19/27/EDAR"/>
</dbReference>
<evidence type="ECO:0000256" key="9">
    <source>
        <dbReference type="SAM" id="MobiDB-lite"/>
    </source>
</evidence>
<keyword evidence="8" id="KW-0325">Glycoprotein</keyword>
<dbReference type="PANTHER" id="PTHR12120:SF1">
    <property type="entry name" value="TUMOR NECROSIS FACTOR RECEPTOR SUPERFAMILY MEMBER 19"/>
    <property type="match status" value="1"/>
</dbReference>
<name>A0A8T2PFV4_9TELE</name>
<dbReference type="GO" id="GO:0005886">
    <property type="term" value="C:plasma membrane"/>
    <property type="evidence" value="ECO:0007669"/>
    <property type="project" value="TreeGrafter"/>
</dbReference>
<evidence type="ECO:0000256" key="6">
    <source>
        <dbReference type="ARBA" id="ARBA00023157"/>
    </source>
</evidence>
<evidence type="ECO:0000256" key="5">
    <source>
        <dbReference type="ARBA" id="ARBA00023136"/>
    </source>
</evidence>